<dbReference type="PIRSF" id="PIRSF000429">
    <property type="entry name" value="Ac-CoA_Ac_transf"/>
    <property type="match status" value="1"/>
</dbReference>
<evidence type="ECO:0000259" key="1">
    <source>
        <dbReference type="Pfam" id="PF00108"/>
    </source>
</evidence>
<dbReference type="EMBL" id="AQQX01000003">
    <property type="protein sequence ID" value="KGM48942.1"/>
    <property type="molecule type" value="Genomic_DNA"/>
</dbReference>
<keyword evidence="4" id="KW-1185">Reference proteome</keyword>
<dbReference type="Pfam" id="PF22691">
    <property type="entry name" value="Thiolase_C_1"/>
    <property type="match status" value="1"/>
</dbReference>
<dbReference type="OrthoDB" id="9790314at2"/>
<accession>A0A0A0EIF2</accession>
<sequence length="413" mass="43180">MMESWIAGVGMTPFGRHPDLSVRDMAEQAVRDALADAGLEAGDLGAVFFGNAVQGAIEGQYGVRGQIAMRDLPLGPIPIINVENACASATTALHLALAHVQTGQADIALAVGSEKMVHPDSAVSMTAFEGSWERGERDHVIDRLGDLGRNTPTPPEAAARETPHSVFMDVYSAFAKWHMAEYGTTERQIAAIASKNHGHSVHNHRAQFQRAFSTDDILAARLIAWPFTLPMCSAISDGAAAAIVCNKAGLARINAARAVRVRAAVMMHGGRRAPDDYANHISRKASARAYEVAGLGPQDIDVVECHDATAFGELQQSELLGFTELGGGGALADSGATTLGGRIPFNPSGGLESRGHPIGATGLAQTFELVTQLRGEAGPRQVDGARIALAENGGGLMGVEEAAIGITILEAAS</sequence>
<dbReference type="InterPro" id="IPR020616">
    <property type="entry name" value="Thiolase_N"/>
</dbReference>
<dbReference type="InterPro" id="IPR016039">
    <property type="entry name" value="Thiolase-like"/>
</dbReference>
<evidence type="ECO:0000313" key="4">
    <source>
        <dbReference type="Proteomes" id="UP000030004"/>
    </source>
</evidence>
<reference evidence="3 4" key="1">
    <citation type="journal article" date="2015" name="Antonie Van Leeuwenhoek">
        <title>Pseudooceanicola atlanticus gen. nov. sp. nov., isolated from surface seawater of the Atlantic Ocean and reclassification of Oceanicola batsensis, Oceanicola marinus, Oceanicola nitratireducens, Oceanicola nanhaiensis, Oceanicola antarcticus and Oceanicola flagellatus, as Pseudooceanicola batsensis comb. nov., Pseudooceanicola marinus comb. nov., Pseudooceanicola nitratireducens comb. nov., Pseudooceanicola nanhaiensis comb. nov., Pseudooceanicola antarcticus comb. nov., and Pseudooceanicola flagellatus comb. nov.</title>
        <authorList>
            <person name="Lai Q."/>
            <person name="Li G."/>
            <person name="Liu X."/>
            <person name="Du Y."/>
            <person name="Sun F."/>
            <person name="Shao Z."/>
        </authorList>
    </citation>
    <scope>NUCLEOTIDE SEQUENCE [LARGE SCALE GENOMIC DNA]</scope>
    <source>
        <strain evidence="3 4">22II-s11g</strain>
    </source>
</reference>
<name>A0A0A0EIF2_9RHOB</name>
<dbReference type="SUPFAM" id="SSF53901">
    <property type="entry name" value="Thiolase-like"/>
    <property type="match status" value="2"/>
</dbReference>
<dbReference type="PANTHER" id="PTHR42870">
    <property type="entry name" value="ACETYL-COA C-ACETYLTRANSFERASE"/>
    <property type="match status" value="1"/>
</dbReference>
<dbReference type="CDD" id="cd00829">
    <property type="entry name" value="SCP-x_thiolase"/>
    <property type="match status" value="1"/>
</dbReference>
<dbReference type="AlphaFoldDB" id="A0A0A0EIF2"/>
<dbReference type="Pfam" id="PF00108">
    <property type="entry name" value="Thiolase_N"/>
    <property type="match status" value="1"/>
</dbReference>
<evidence type="ECO:0000259" key="2">
    <source>
        <dbReference type="Pfam" id="PF22691"/>
    </source>
</evidence>
<dbReference type="eggNOG" id="COG0183">
    <property type="taxonomic scope" value="Bacteria"/>
</dbReference>
<gene>
    <name evidence="3" type="ORF">ATO9_09585</name>
</gene>
<protein>
    <submittedName>
        <fullName evidence="3">Thiolase</fullName>
    </submittedName>
</protein>
<organism evidence="3 4">
    <name type="scientific">Pseudooceanicola atlanticus</name>
    <dbReference type="NCBI Taxonomy" id="1461694"/>
    <lineage>
        <taxon>Bacteria</taxon>
        <taxon>Pseudomonadati</taxon>
        <taxon>Pseudomonadota</taxon>
        <taxon>Alphaproteobacteria</taxon>
        <taxon>Rhodobacterales</taxon>
        <taxon>Paracoccaceae</taxon>
        <taxon>Pseudooceanicola</taxon>
    </lineage>
</organism>
<dbReference type="PANTHER" id="PTHR42870:SF1">
    <property type="entry name" value="NON-SPECIFIC LIPID-TRANSFER PROTEIN-LIKE 2"/>
    <property type="match status" value="1"/>
</dbReference>
<dbReference type="Proteomes" id="UP000030004">
    <property type="component" value="Unassembled WGS sequence"/>
</dbReference>
<dbReference type="InterPro" id="IPR002155">
    <property type="entry name" value="Thiolase"/>
</dbReference>
<comment type="caution">
    <text evidence="3">The sequence shown here is derived from an EMBL/GenBank/DDBJ whole genome shotgun (WGS) entry which is preliminary data.</text>
</comment>
<evidence type="ECO:0000313" key="3">
    <source>
        <dbReference type="EMBL" id="KGM48942.1"/>
    </source>
</evidence>
<dbReference type="Gene3D" id="3.40.47.10">
    <property type="match status" value="1"/>
</dbReference>
<dbReference type="GO" id="GO:0003988">
    <property type="term" value="F:acetyl-CoA C-acyltransferase activity"/>
    <property type="evidence" value="ECO:0007669"/>
    <property type="project" value="UniProtKB-ARBA"/>
</dbReference>
<feature type="domain" description="Thiolase N-terminal" evidence="1">
    <location>
        <begin position="6"/>
        <end position="210"/>
    </location>
</feature>
<dbReference type="STRING" id="1461694.ATO9_09585"/>
<proteinExistence type="predicted"/>
<feature type="domain" description="Thiolase C-terminal" evidence="2">
    <location>
        <begin position="276"/>
        <end position="404"/>
    </location>
</feature>
<dbReference type="InterPro" id="IPR055140">
    <property type="entry name" value="Thiolase_C_2"/>
</dbReference>